<reference evidence="1" key="1">
    <citation type="submission" date="2021-10" db="EMBL/GenBank/DDBJ databases">
        <title>Collection of gut derived symbiotic bacterial strains cultured from healthy donors.</title>
        <authorList>
            <person name="Lin H."/>
            <person name="Littmann E."/>
            <person name="Kohout C."/>
            <person name="Pamer E.G."/>
        </authorList>
    </citation>
    <scope>NUCLEOTIDE SEQUENCE</scope>
    <source>
        <strain evidence="1">DFI.9.42</strain>
    </source>
</reference>
<protein>
    <submittedName>
        <fullName evidence="1">Uncharacterized protein</fullName>
    </submittedName>
</protein>
<sequence length="49" mass="5644">MSLHHPDIFYMVMDKIGKRAIVTGDFCVYRERISDGYFTVATFKGGKQI</sequence>
<comment type="caution">
    <text evidence="1">The sequence shown here is derived from an EMBL/GenBank/DDBJ whole genome shotgun (WGS) entry which is preliminary data.</text>
</comment>
<proteinExistence type="predicted"/>
<name>A0AAW4UBQ9_9FIRM</name>
<evidence type="ECO:0000313" key="1">
    <source>
        <dbReference type="EMBL" id="MCB6937929.1"/>
    </source>
</evidence>
<organism evidence="1 2">
    <name type="scientific">Agathobacter rectalis</name>
    <dbReference type="NCBI Taxonomy" id="39491"/>
    <lineage>
        <taxon>Bacteria</taxon>
        <taxon>Bacillati</taxon>
        <taxon>Bacillota</taxon>
        <taxon>Clostridia</taxon>
        <taxon>Lachnospirales</taxon>
        <taxon>Lachnospiraceae</taxon>
        <taxon>Agathobacter</taxon>
    </lineage>
</organism>
<dbReference type="AlphaFoldDB" id="A0AAW4UBQ9"/>
<accession>A0AAW4UBQ9</accession>
<gene>
    <name evidence="1" type="ORF">LIZ56_05805</name>
</gene>
<evidence type="ECO:0000313" key="2">
    <source>
        <dbReference type="Proteomes" id="UP001197684"/>
    </source>
</evidence>
<dbReference type="EMBL" id="JAJCJK010000006">
    <property type="protein sequence ID" value="MCB6937929.1"/>
    <property type="molecule type" value="Genomic_DNA"/>
</dbReference>
<dbReference type="Proteomes" id="UP001197684">
    <property type="component" value="Unassembled WGS sequence"/>
</dbReference>